<keyword evidence="1" id="KW-1185">Reference proteome</keyword>
<proteinExistence type="predicted"/>
<organism evidence="1 2">
    <name type="scientific">Octopus sinensis</name>
    <name type="common">East Asian common octopus</name>
    <dbReference type="NCBI Taxonomy" id="2607531"/>
    <lineage>
        <taxon>Eukaryota</taxon>
        <taxon>Metazoa</taxon>
        <taxon>Spiralia</taxon>
        <taxon>Lophotrochozoa</taxon>
        <taxon>Mollusca</taxon>
        <taxon>Cephalopoda</taxon>
        <taxon>Coleoidea</taxon>
        <taxon>Octopodiformes</taxon>
        <taxon>Octopoda</taxon>
        <taxon>Incirrata</taxon>
        <taxon>Octopodidae</taxon>
        <taxon>Octopus</taxon>
    </lineage>
</organism>
<dbReference type="GO" id="GO:0044458">
    <property type="term" value="P:motile cilium assembly"/>
    <property type="evidence" value="ECO:0007669"/>
    <property type="project" value="TreeGrafter"/>
</dbReference>
<dbReference type="InterPro" id="IPR029676">
    <property type="entry name" value="CFAP221"/>
</dbReference>
<dbReference type="GO" id="GO:0003341">
    <property type="term" value="P:cilium movement"/>
    <property type="evidence" value="ECO:0007669"/>
    <property type="project" value="InterPro"/>
</dbReference>
<name>A0A7E6FC82_9MOLL</name>
<dbReference type="Proteomes" id="UP000515154">
    <property type="component" value="Linkage group LG15"/>
</dbReference>
<reference evidence="2" key="1">
    <citation type="submission" date="2025-08" db="UniProtKB">
        <authorList>
            <consortium name="RefSeq"/>
        </authorList>
    </citation>
    <scope>IDENTIFICATION</scope>
</reference>
<dbReference type="PANTHER" id="PTHR46500:SF1">
    <property type="entry name" value="CILIA- AND FLAGELLA-ASSOCIATED PROTEIN 221"/>
    <property type="match status" value="1"/>
</dbReference>
<dbReference type="Gene3D" id="2.60.40.10">
    <property type="entry name" value="Immunoglobulins"/>
    <property type="match status" value="2"/>
</dbReference>
<dbReference type="RefSeq" id="XP_036365356.1">
    <property type="nucleotide sequence ID" value="XM_036509463.1"/>
</dbReference>
<gene>
    <name evidence="2" type="primary">LOC115219678</name>
</gene>
<dbReference type="GO" id="GO:0097729">
    <property type="term" value="C:9+2 motile cilium"/>
    <property type="evidence" value="ECO:0007669"/>
    <property type="project" value="TreeGrafter"/>
</dbReference>
<evidence type="ECO:0000313" key="1">
    <source>
        <dbReference type="Proteomes" id="UP000515154"/>
    </source>
</evidence>
<protein>
    <submittedName>
        <fullName evidence="2">Cilia- and flagella-associated protein 221-like</fullName>
    </submittedName>
</protein>
<dbReference type="PANTHER" id="PTHR46500">
    <property type="entry name" value="CILIA- AND FLAGELLA-ASSOCIATED PROTEIN 221"/>
    <property type="match status" value="1"/>
</dbReference>
<accession>A0A7E6FC82</accession>
<evidence type="ECO:0000313" key="2">
    <source>
        <dbReference type="RefSeq" id="XP_036365356.1"/>
    </source>
</evidence>
<sequence>MTTELDCTATGQNGSNFLDTFQLVESLEDRPPVPNHLLDTKIFRKTGQESKTVLAAPVDIHFQIVCLEKKCSKRLSLMNITPKLIGIQVLPPQTKYFKIHYEKTDHLGPGMQMSCEVEFVPTEWRYYYDCIRIHCPEEENVIVPIHAYPVMKTDSLPESYTFPPTAIGEKQEKTFNLSSGVPVDFEFHLDYLQSNPAFTVSPMEGIISGNEKVTFKVTFAPIRFETSIIKLQLSISQFNYEPQFCTLYGCSVPGLEMEKALKKFNEEHPAILDPHSVAPLDRSRIRKNKSEKSVEKAPKEIEYNGYQFPAQMNTVHAVSKVLNQKPHKLCTKDLKNILWKGKQNDSESRHVKAVTFENSIQQLIKEERQNQLRWQKKVGEDAMSAESKLIEQDYWKQLWENHKSRFNHDPRNYSHETEQFYRRTMRIYDEIPEKVADFNPYKNNLWPHRLFVKKRFIQAVHKVIIQNRYSQRLNNLKDIVEKWRPQTFIPDSIDDYQLREKFYEEIDKNYNTVFEDMSSKICLQSFMHTNQPGDKIKISDRFSQFLLWFPPHWATS</sequence>
<dbReference type="InterPro" id="IPR013783">
    <property type="entry name" value="Ig-like_fold"/>
</dbReference>
<dbReference type="AlphaFoldDB" id="A0A7E6FC82"/>
<dbReference type="KEGG" id="osn:115219678"/>